<dbReference type="EMBL" id="AMZO01000016">
    <property type="protein sequence ID" value="ELR65586.1"/>
    <property type="molecule type" value="Genomic_DNA"/>
</dbReference>
<reference evidence="1 2" key="1">
    <citation type="submission" date="2012-12" db="EMBL/GenBank/DDBJ databases">
        <title>Genome Assembly of Photobacterium sp. AK15.</title>
        <authorList>
            <person name="Khatri I."/>
            <person name="Vaidya B."/>
            <person name="Srinivas T.N.R."/>
            <person name="Subramanian S."/>
            <person name="Pinnaka A."/>
        </authorList>
    </citation>
    <scope>NUCLEOTIDE SEQUENCE [LARGE SCALE GENOMIC DNA]</scope>
    <source>
        <strain evidence="1 2">AK15</strain>
    </source>
</reference>
<evidence type="ECO:0000313" key="2">
    <source>
        <dbReference type="Proteomes" id="UP000011134"/>
    </source>
</evidence>
<protein>
    <recommendedName>
        <fullName evidence="3">DUF3081 domain-containing protein</fullName>
    </recommendedName>
</protein>
<comment type="caution">
    <text evidence="1">The sequence shown here is derived from an EMBL/GenBank/DDBJ whole genome shotgun (WGS) entry which is preliminary data.</text>
</comment>
<dbReference type="InterPro" id="IPR021432">
    <property type="entry name" value="DUF3081"/>
</dbReference>
<sequence length="103" mass="11877">MKNSVDIRTVLSVYEKIKTQGVPTTNGMKLEDVTCTENPDGYYVNLADNNVSLDINFHNTYHFHTANEDPEGIINQTTADFHNNNEAQIQEFLHKLMEIDKRY</sequence>
<name>L8J9V4_9GAMM</name>
<dbReference type="Proteomes" id="UP000011134">
    <property type="component" value="Unassembled WGS sequence"/>
</dbReference>
<proteinExistence type="predicted"/>
<dbReference type="OrthoDB" id="5818611at2"/>
<evidence type="ECO:0008006" key="3">
    <source>
        <dbReference type="Google" id="ProtNLM"/>
    </source>
</evidence>
<accession>L8J9V4</accession>
<keyword evidence="2" id="KW-1185">Reference proteome</keyword>
<dbReference type="RefSeq" id="WP_007465443.1">
    <property type="nucleotide sequence ID" value="NZ_AMZO01000016.1"/>
</dbReference>
<organism evidence="1 2">
    <name type="scientific">Photobacterium marinum</name>
    <dbReference type="NCBI Taxonomy" id="1056511"/>
    <lineage>
        <taxon>Bacteria</taxon>
        <taxon>Pseudomonadati</taxon>
        <taxon>Pseudomonadota</taxon>
        <taxon>Gammaproteobacteria</taxon>
        <taxon>Vibrionales</taxon>
        <taxon>Vibrionaceae</taxon>
        <taxon>Photobacterium</taxon>
    </lineage>
</organism>
<gene>
    <name evidence="1" type="ORF">C942_00669</name>
</gene>
<dbReference type="AlphaFoldDB" id="L8J9V4"/>
<evidence type="ECO:0000313" key="1">
    <source>
        <dbReference type="EMBL" id="ELR65586.1"/>
    </source>
</evidence>
<dbReference type="Pfam" id="PF11280">
    <property type="entry name" value="DUF3081"/>
    <property type="match status" value="1"/>
</dbReference>
<dbReference type="PATRIC" id="fig|1056511.3.peg.2158"/>